<protein>
    <submittedName>
        <fullName evidence="2">Uncharacterized protein</fullName>
    </submittedName>
</protein>
<dbReference type="RefSeq" id="WP_174890087.1">
    <property type="nucleotide sequence ID" value="NZ_BAAASO010000028.1"/>
</dbReference>
<gene>
    <name evidence="2" type="ORF">SVIO_009990</name>
</gene>
<dbReference type="AlphaFoldDB" id="A0A4D4KU05"/>
<sequence length="103" mass="10436">MRDTSFAGIVVEQYTGDAKDATDPTARTGDPLLVNPEVSGPYGTADSGPRPGTALGFAPRPGSPLIGNGTVVPDNGGRDYRGAPPYRGRPDVGAVEGAPDGRA</sequence>
<name>A0A4D4KU05_STRVO</name>
<keyword evidence="3" id="KW-1185">Reference proteome</keyword>
<dbReference type="EMBL" id="BJHW01000001">
    <property type="protein sequence ID" value="GDY50376.1"/>
    <property type="molecule type" value="Genomic_DNA"/>
</dbReference>
<evidence type="ECO:0000256" key="1">
    <source>
        <dbReference type="SAM" id="MobiDB-lite"/>
    </source>
</evidence>
<organism evidence="2 3">
    <name type="scientific">Streptomyces violaceusniger</name>
    <dbReference type="NCBI Taxonomy" id="68280"/>
    <lineage>
        <taxon>Bacteria</taxon>
        <taxon>Bacillati</taxon>
        <taxon>Actinomycetota</taxon>
        <taxon>Actinomycetes</taxon>
        <taxon>Kitasatosporales</taxon>
        <taxon>Streptomycetaceae</taxon>
        <taxon>Streptomyces</taxon>
        <taxon>Streptomyces violaceusniger group</taxon>
    </lineage>
</organism>
<proteinExistence type="predicted"/>
<reference evidence="2 3" key="1">
    <citation type="journal article" date="2020" name="Int. J. Syst. Evol. Microbiol.">
        <title>Reclassification of Streptomyces castelarensis and Streptomyces sporoclivatus as later heterotypic synonyms of Streptomyces antimycoticus.</title>
        <authorList>
            <person name="Komaki H."/>
            <person name="Tamura T."/>
        </authorList>
    </citation>
    <scope>NUCLEOTIDE SEQUENCE [LARGE SCALE GENOMIC DNA]</scope>
    <source>
        <strain evidence="2 3">NBRC 13459</strain>
    </source>
</reference>
<dbReference type="Proteomes" id="UP000301309">
    <property type="component" value="Unassembled WGS sequence"/>
</dbReference>
<evidence type="ECO:0000313" key="3">
    <source>
        <dbReference type="Proteomes" id="UP000301309"/>
    </source>
</evidence>
<accession>A0A4D4KU05</accession>
<evidence type="ECO:0000313" key="2">
    <source>
        <dbReference type="EMBL" id="GDY50376.1"/>
    </source>
</evidence>
<feature type="region of interest" description="Disordered" evidence="1">
    <location>
        <begin position="15"/>
        <end position="103"/>
    </location>
</feature>
<comment type="caution">
    <text evidence="2">The sequence shown here is derived from an EMBL/GenBank/DDBJ whole genome shotgun (WGS) entry which is preliminary data.</text>
</comment>